<accession>A0ACB8TE16</accession>
<reference evidence="1" key="2">
    <citation type="journal article" date="2022" name="New Phytol.">
        <title>Evolutionary transition to the ectomycorrhizal habit in the genomes of a hyperdiverse lineage of mushroom-forming fungi.</title>
        <authorList>
            <person name="Looney B."/>
            <person name="Miyauchi S."/>
            <person name="Morin E."/>
            <person name="Drula E."/>
            <person name="Courty P.E."/>
            <person name="Kohler A."/>
            <person name="Kuo A."/>
            <person name="LaButti K."/>
            <person name="Pangilinan J."/>
            <person name="Lipzen A."/>
            <person name="Riley R."/>
            <person name="Andreopoulos W."/>
            <person name="He G."/>
            <person name="Johnson J."/>
            <person name="Nolan M."/>
            <person name="Tritt A."/>
            <person name="Barry K.W."/>
            <person name="Grigoriev I.V."/>
            <person name="Nagy L.G."/>
            <person name="Hibbett D."/>
            <person name="Henrissat B."/>
            <person name="Matheny P.B."/>
            <person name="Labbe J."/>
            <person name="Martin F.M."/>
        </authorList>
    </citation>
    <scope>NUCLEOTIDE SEQUENCE</scope>
    <source>
        <strain evidence="1">HHB10654</strain>
    </source>
</reference>
<keyword evidence="2" id="KW-1185">Reference proteome</keyword>
<dbReference type="Proteomes" id="UP000814140">
    <property type="component" value="Unassembled WGS sequence"/>
</dbReference>
<gene>
    <name evidence="1" type="ORF">BV25DRAFT_1417801</name>
</gene>
<protein>
    <submittedName>
        <fullName evidence="1">Uncharacterized protein</fullName>
    </submittedName>
</protein>
<reference evidence="1" key="1">
    <citation type="submission" date="2021-03" db="EMBL/GenBank/DDBJ databases">
        <authorList>
            <consortium name="DOE Joint Genome Institute"/>
            <person name="Ahrendt S."/>
            <person name="Looney B.P."/>
            <person name="Miyauchi S."/>
            <person name="Morin E."/>
            <person name="Drula E."/>
            <person name="Courty P.E."/>
            <person name="Chicoki N."/>
            <person name="Fauchery L."/>
            <person name="Kohler A."/>
            <person name="Kuo A."/>
            <person name="Labutti K."/>
            <person name="Pangilinan J."/>
            <person name="Lipzen A."/>
            <person name="Riley R."/>
            <person name="Andreopoulos W."/>
            <person name="He G."/>
            <person name="Johnson J."/>
            <person name="Barry K.W."/>
            <person name="Grigoriev I.V."/>
            <person name="Nagy L."/>
            <person name="Hibbett D."/>
            <person name="Henrissat B."/>
            <person name="Matheny P.B."/>
            <person name="Labbe J."/>
            <person name="Martin F."/>
        </authorList>
    </citation>
    <scope>NUCLEOTIDE SEQUENCE</scope>
    <source>
        <strain evidence="1">HHB10654</strain>
    </source>
</reference>
<comment type="caution">
    <text evidence="1">The sequence shown here is derived from an EMBL/GenBank/DDBJ whole genome shotgun (WGS) entry which is preliminary data.</text>
</comment>
<proteinExistence type="predicted"/>
<organism evidence="1 2">
    <name type="scientific">Artomyces pyxidatus</name>
    <dbReference type="NCBI Taxonomy" id="48021"/>
    <lineage>
        <taxon>Eukaryota</taxon>
        <taxon>Fungi</taxon>
        <taxon>Dikarya</taxon>
        <taxon>Basidiomycota</taxon>
        <taxon>Agaricomycotina</taxon>
        <taxon>Agaricomycetes</taxon>
        <taxon>Russulales</taxon>
        <taxon>Auriscalpiaceae</taxon>
        <taxon>Artomyces</taxon>
    </lineage>
</organism>
<name>A0ACB8TE16_9AGAM</name>
<dbReference type="EMBL" id="MU277192">
    <property type="protein sequence ID" value="KAI0066691.1"/>
    <property type="molecule type" value="Genomic_DNA"/>
</dbReference>
<evidence type="ECO:0000313" key="1">
    <source>
        <dbReference type="EMBL" id="KAI0066691.1"/>
    </source>
</evidence>
<sequence>MCVVTLNVPRHVIDTPCHGLAMLYNAPPWLTIGTGPIATFSRYGMYITRPRNPPHTTNRICHLCHRRPHPPRHHPPRHLRCPSSSAVSLLSSAVHLSPSVSCSLSVCLRHCCCACCRLGASRHGCCRSSLCCPSCEGTESSASKSSAGPSRCTREALDDVAGAPNKQRANNARSPHIPHSRERPLIVSFRPTFHLHLRAHGHHSAAFAIPAIRSLRHRADRRGPRSSDHIL</sequence>
<evidence type="ECO:0000313" key="2">
    <source>
        <dbReference type="Proteomes" id="UP000814140"/>
    </source>
</evidence>